<reference evidence="2" key="1">
    <citation type="submission" date="2020-06" db="EMBL/GenBank/DDBJ databases">
        <authorList>
            <person name="Li T."/>
            <person name="Hu X."/>
            <person name="Zhang T."/>
            <person name="Song X."/>
            <person name="Zhang H."/>
            <person name="Dai N."/>
            <person name="Sheng W."/>
            <person name="Hou X."/>
            <person name="Wei L."/>
        </authorList>
    </citation>
    <scope>NUCLEOTIDE SEQUENCE</scope>
    <source>
        <strain evidence="2">G02</strain>
        <tissue evidence="2">Leaf</tissue>
    </source>
</reference>
<accession>A0AAW2UCH0</accession>
<dbReference type="EMBL" id="JACGWJ010000006">
    <property type="protein sequence ID" value="KAL0413506.1"/>
    <property type="molecule type" value="Genomic_DNA"/>
</dbReference>
<name>A0AAW2UCH0_SESRA</name>
<organism evidence="2">
    <name type="scientific">Sesamum radiatum</name>
    <name type="common">Black benniseed</name>
    <dbReference type="NCBI Taxonomy" id="300843"/>
    <lineage>
        <taxon>Eukaryota</taxon>
        <taxon>Viridiplantae</taxon>
        <taxon>Streptophyta</taxon>
        <taxon>Embryophyta</taxon>
        <taxon>Tracheophyta</taxon>
        <taxon>Spermatophyta</taxon>
        <taxon>Magnoliopsida</taxon>
        <taxon>eudicotyledons</taxon>
        <taxon>Gunneridae</taxon>
        <taxon>Pentapetalae</taxon>
        <taxon>asterids</taxon>
        <taxon>lamiids</taxon>
        <taxon>Lamiales</taxon>
        <taxon>Pedaliaceae</taxon>
        <taxon>Sesamum</taxon>
    </lineage>
</organism>
<feature type="compositionally biased region" description="Polar residues" evidence="1">
    <location>
        <begin position="234"/>
        <end position="244"/>
    </location>
</feature>
<proteinExistence type="predicted"/>
<dbReference type="AlphaFoldDB" id="A0AAW2UCH0"/>
<reference evidence="2" key="2">
    <citation type="journal article" date="2024" name="Plant">
        <title>Genomic evolution and insights into agronomic trait innovations of Sesamum species.</title>
        <authorList>
            <person name="Miao H."/>
            <person name="Wang L."/>
            <person name="Qu L."/>
            <person name="Liu H."/>
            <person name="Sun Y."/>
            <person name="Le M."/>
            <person name="Wang Q."/>
            <person name="Wei S."/>
            <person name="Zheng Y."/>
            <person name="Lin W."/>
            <person name="Duan Y."/>
            <person name="Cao H."/>
            <person name="Xiong S."/>
            <person name="Wang X."/>
            <person name="Wei L."/>
            <person name="Li C."/>
            <person name="Ma Q."/>
            <person name="Ju M."/>
            <person name="Zhao R."/>
            <person name="Li G."/>
            <person name="Mu C."/>
            <person name="Tian Q."/>
            <person name="Mei H."/>
            <person name="Zhang T."/>
            <person name="Gao T."/>
            <person name="Zhang H."/>
        </authorList>
    </citation>
    <scope>NUCLEOTIDE SEQUENCE</scope>
    <source>
        <strain evidence="2">G02</strain>
    </source>
</reference>
<evidence type="ECO:0000256" key="1">
    <source>
        <dbReference type="SAM" id="MobiDB-lite"/>
    </source>
</evidence>
<comment type="caution">
    <text evidence="2">The sequence shown here is derived from an EMBL/GenBank/DDBJ whole genome shotgun (WGS) entry which is preliminary data.</text>
</comment>
<feature type="region of interest" description="Disordered" evidence="1">
    <location>
        <begin position="133"/>
        <end position="159"/>
    </location>
</feature>
<feature type="compositionally biased region" description="Acidic residues" evidence="1">
    <location>
        <begin position="135"/>
        <end position="146"/>
    </location>
</feature>
<sequence>MRTSFTTAVFVDTWVMKRKNVLRRTKEHNSMWRNRRKTKQNKRYRRFPRWGSNPENCVSIPQPTLDVNFYDDPIACELISKHVAEASDTRDKDLYLFEKPEKMNSVFDDDCNQIEQFGIEKDISFGGVPCGADGDTNDGGEFAEDDENKKIDDEEVHENEERVRCDNQFDVLINMGEDPVTDVVEEQQVQNIIFKDAHFQEKHKRNASFDDNDAVTSRFNNRGISLNKRHNSTCRRMQTRSALRSRSIPPRQDDDSD</sequence>
<protein>
    <submittedName>
        <fullName evidence="2">Uncharacterized protein</fullName>
    </submittedName>
</protein>
<gene>
    <name evidence="2" type="ORF">Sradi_1552300</name>
</gene>
<feature type="region of interest" description="Disordered" evidence="1">
    <location>
        <begin position="222"/>
        <end position="257"/>
    </location>
</feature>
<evidence type="ECO:0000313" key="2">
    <source>
        <dbReference type="EMBL" id="KAL0413506.1"/>
    </source>
</evidence>